<name>A0ABP9HM14_9ACTN</name>
<dbReference type="Gene3D" id="3.40.190.80">
    <property type="match status" value="1"/>
</dbReference>
<reference evidence="3" key="1">
    <citation type="journal article" date="2019" name="Int. J. Syst. Evol. Microbiol.">
        <title>The Global Catalogue of Microorganisms (GCM) 10K type strain sequencing project: providing services to taxonomists for standard genome sequencing and annotation.</title>
        <authorList>
            <consortium name="The Broad Institute Genomics Platform"/>
            <consortium name="The Broad Institute Genome Sequencing Center for Infectious Disease"/>
            <person name="Wu L."/>
            <person name="Ma J."/>
        </authorList>
    </citation>
    <scope>NUCLEOTIDE SEQUENCE [LARGE SCALE GENOMIC DNA]</scope>
    <source>
        <strain evidence="3">JCM 17986</strain>
    </source>
</reference>
<feature type="region of interest" description="Disordered" evidence="1">
    <location>
        <begin position="63"/>
        <end position="87"/>
    </location>
</feature>
<dbReference type="InterPro" id="IPR000760">
    <property type="entry name" value="Inositol_monophosphatase-like"/>
</dbReference>
<evidence type="ECO:0008006" key="4">
    <source>
        <dbReference type="Google" id="ProtNLM"/>
    </source>
</evidence>
<sequence length="322" mass="34380">MTPTPPPADRDLFTAALRLAHHAARTAATAFLDGAWTGGRKPDGTEVTDTDRAVEEHLRRELARLTPDDTIHGEEAGTTPGTSGRRWTIDPINGTGYFTTRTPLFTTDLAYQDDHGPALGIVTNPLARQTIAAARGHGCWILEGPEPDLTTARPAHVTTRTHLTGARTQAHNIAGWPEPLLTTLHHRVHLTHSTGITAALVTGHTDAGIIAGPPMGPEDLAPMAVIVPEAGGRITDLDGRPVLAGDTSVLATNGPLHDAFLTLIRGLPHRRQLPGATAPTTTDHQPGPHTPSRHKHTYKTLLHNPHRPKPPPPTPPHTINPP</sequence>
<feature type="compositionally biased region" description="Pro residues" evidence="1">
    <location>
        <begin position="310"/>
        <end position="322"/>
    </location>
</feature>
<evidence type="ECO:0000313" key="3">
    <source>
        <dbReference type="Proteomes" id="UP001500466"/>
    </source>
</evidence>
<gene>
    <name evidence="2" type="ORF">GCM10023205_45860</name>
</gene>
<evidence type="ECO:0000313" key="2">
    <source>
        <dbReference type="EMBL" id="GAA4974110.1"/>
    </source>
</evidence>
<organism evidence="2 3">
    <name type="scientific">Yinghuangia aomiensis</name>
    <dbReference type="NCBI Taxonomy" id="676205"/>
    <lineage>
        <taxon>Bacteria</taxon>
        <taxon>Bacillati</taxon>
        <taxon>Actinomycetota</taxon>
        <taxon>Actinomycetes</taxon>
        <taxon>Kitasatosporales</taxon>
        <taxon>Streptomycetaceae</taxon>
        <taxon>Yinghuangia</taxon>
    </lineage>
</organism>
<dbReference type="Proteomes" id="UP001500466">
    <property type="component" value="Unassembled WGS sequence"/>
</dbReference>
<feature type="region of interest" description="Disordered" evidence="1">
    <location>
        <begin position="271"/>
        <end position="322"/>
    </location>
</feature>
<evidence type="ECO:0000256" key="1">
    <source>
        <dbReference type="SAM" id="MobiDB-lite"/>
    </source>
</evidence>
<feature type="compositionally biased region" description="Basic residues" evidence="1">
    <location>
        <begin position="291"/>
        <end position="309"/>
    </location>
</feature>
<keyword evidence="3" id="KW-1185">Reference proteome</keyword>
<feature type="compositionally biased region" description="Basic and acidic residues" evidence="1">
    <location>
        <begin position="63"/>
        <end position="75"/>
    </location>
</feature>
<dbReference type="PRINTS" id="PR00377">
    <property type="entry name" value="IMPHPHTASES"/>
</dbReference>
<dbReference type="Gene3D" id="3.30.540.10">
    <property type="entry name" value="Fructose-1,6-Bisphosphatase, subunit A, domain 1"/>
    <property type="match status" value="1"/>
</dbReference>
<dbReference type="SUPFAM" id="SSF56655">
    <property type="entry name" value="Carbohydrate phosphatase"/>
    <property type="match status" value="1"/>
</dbReference>
<protein>
    <recommendedName>
        <fullName evidence="4">Myo-inositol-1(Or 4)-monophosphatase</fullName>
    </recommendedName>
</protein>
<comment type="caution">
    <text evidence="2">The sequence shown here is derived from an EMBL/GenBank/DDBJ whole genome shotgun (WGS) entry which is preliminary data.</text>
</comment>
<dbReference type="EMBL" id="BAABHS010000016">
    <property type="protein sequence ID" value="GAA4974110.1"/>
    <property type="molecule type" value="Genomic_DNA"/>
</dbReference>
<dbReference type="PANTHER" id="PTHR20854">
    <property type="entry name" value="INOSITOL MONOPHOSPHATASE"/>
    <property type="match status" value="1"/>
</dbReference>
<dbReference type="Pfam" id="PF00459">
    <property type="entry name" value="Inositol_P"/>
    <property type="match status" value="1"/>
</dbReference>
<dbReference type="PANTHER" id="PTHR20854:SF4">
    <property type="entry name" value="INOSITOL-1-MONOPHOSPHATASE-RELATED"/>
    <property type="match status" value="1"/>
</dbReference>
<dbReference type="RefSeq" id="WP_345677496.1">
    <property type="nucleotide sequence ID" value="NZ_BAABHS010000016.1"/>
</dbReference>
<proteinExistence type="predicted"/>
<accession>A0ABP9HM14</accession>